<keyword evidence="3" id="KW-0227">DNA damage</keyword>
<dbReference type="FunFam" id="3.40.50.300:FF:001238">
    <property type="entry name" value="DNA mismatch repair protein"/>
    <property type="match status" value="1"/>
</dbReference>
<dbReference type="InterPro" id="IPR045076">
    <property type="entry name" value="MutS"/>
</dbReference>
<dbReference type="SMART" id="SM00534">
    <property type="entry name" value="MUTSac"/>
    <property type="match status" value="1"/>
</dbReference>
<dbReference type="Pfam" id="PF05192">
    <property type="entry name" value="MutS_III"/>
    <property type="match status" value="1"/>
</dbReference>
<dbReference type="GO" id="GO:0043504">
    <property type="term" value="P:mitochondrial DNA repair"/>
    <property type="evidence" value="ECO:0007669"/>
    <property type="project" value="TreeGrafter"/>
</dbReference>
<dbReference type="InterPro" id="IPR017261">
    <property type="entry name" value="DNA_mismatch_repair_MutS/MSH"/>
</dbReference>
<accession>A0A3N4LFP5</accession>
<dbReference type="InterPro" id="IPR036187">
    <property type="entry name" value="DNA_mismatch_repair_MutS_sf"/>
</dbReference>
<evidence type="ECO:0000256" key="1">
    <source>
        <dbReference type="ARBA" id="ARBA00006271"/>
    </source>
</evidence>
<evidence type="ECO:0000256" key="3">
    <source>
        <dbReference type="ARBA" id="ARBA00022763"/>
    </source>
</evidence>
<protein>
    <recommendedName>
        <fullName evidence="7">DNA mismatch repair proteins mutS family domain-containing protein</fullName>
    </recommendedName>
</protein>
<organism evidence="8 9">
    <name type="scientific">Terfezia boudieri ATCC MYA-4762</name>
    <dbReference type="NCBI Taxonomy" id="1051890"/>
    <lineage>
        <taxon>Eukaryota</taxon>
        <taxon>Fungi</taxon>
        <taxon>Dikarya</taxon>
        <taxon>Ascomycota</taxon>
        <taxon>Pezizomycotina</taxon>
        <taxon>Pezizomycetes</taxon>
        <taxon>Pezizales</taxon>
        <taxon>Pezizaceae</taxon>
        <taxon>Terfezia</taxon>
    </lineage>
</organism>
<comment type="similarity">
    <text evidence="1">Belongs to the DNA mismatch repair MutS family.</text>
</comment>
<dbReference type="SMART" id="SM00533">
    <property type="entry name" value="MUTSd"/>
    <property type="match status" value="1"/>
</dbReference>
<dbReference type="InterPro" id="IPR007695">
    <property type="entry name" value="DNA_mismatch_repair_MutS-lik_N"/>
</dbReference>
<dbReference type="STRING" id="1051890.A0A3N4LFP5"/>
<dbReference type="PANTHER" id="PTHR11361:SF34">
    <property type="entry name" value="DNA MISMATCH REPAIR PROTEIN MSH1, MITOCHONDRIAL"/>
    <property type="match status" value="1"/>
</dbReference>
<dbReference type="Proteomes" id="UP000267821">
    <property type="component" value="Unassembled WGS sequence"/>
</dbReference>
<dbReference type="FunCoup" id="A0A3N4LFP5">
    <property type="interactions" value="22"/>
</dbReference>
<dbReference type="PIRSF" id="PIRSF037677">
    <property type="entry name" value="DNA_mis_repair_Msh6"/>
    <property type="match status" value="1"/>
</dbReference>
<dbReference type="Pfam" id="PF01624">
    <property type="entry name" value="MutS_I"/>
    <property type="match status" value="1"/>
</dbReference>
<dbReference type="Gene3D" id="3.30.420.110">
    <property type="entry name" value="MutS, connector domain"/>
    <property type="match status" value="1"/>
</dbReference>
<feature type="domain" description="DNA mismatch repair proteins mutS family" evidence="7">
    <location>
        <begin position="762"/>
        <end position="778"/>
    </location>
</feature>
<proteinExistence type="inferred from homology"/>
<dbReference type="InterPro" id="IPR036678">
    <property type="entry name" value="MutS_con_dom_sf"/>
</dbReference>
<evidence type="ECO:0000313" key="9">
    <source>
        <dbReference type="Proteomes" id="UP000267821"/>
    </source>
</evidence>
<dbReference type="Pfam" id="PF00488">
    <property type="entry name" value="MutS_V"/>
    <property type="match status" value="1"/>
</dbReference>
<name>A0A3N4LFP5_9PEZI</name>
<dbReference type="InterPro" id="IPR000432">
    <property type="entry name" value="DNA_mismatch_repair_MutS_C"/>
</dbReference>
<keyword evidence="2" id="KW-0547">Nucleotide-binding</keyword>
<dbReference type="GO" id="GO:0005524">
    <property type="term" value="F:ATP binding"/>
    <property type="evidence" value="ECO:0007669"/>
    <property type="project" value="UniProtKB-KW"/>
</dbReference>
<evidence type="ECO:0000256" key="6">
    <source>
        <dbReference type="ARBA" id="ARBA00023204"/>
    </source>
</evidence>
<dbReference type="PANTHER" id="PTHR11361">
    <property type="entry name" value="DNA MISMATCH REPAIR PROTEIN MUTS FAMILY MEMBER"/>
    <property type="match status" value="1"/>
</dbReference>
<dbReference type="GO" id="GO:0030983">
    <property type="term" value="F:mismatched DNA binding"/>
    <property type="evidence" value="ECO:0007669"/>
    <property type="project" value="InterPro"/>
</dbReference>
<dbReference type="InterPro" id="IPR007860">
    <property type="entry name" value="DNA_mmatch_repair_MutS_con_dom"/>
</dbReference>
<dbReference type="SUPFAM" id="SSF52540">
    <property type="entry name" value="P-loop containing nucleoside triphosphate hydrolases"/>
    <property type="match status" value="1"/>
</dbReference>
<dbReference type="EMBL" id="ML121575">
    <property type="protein sequence ID" value="RPB20262.1"/>
    <property type="molecule type" value="Genomic_DNA"/>
</dbReference>
<keyword evidence="5" id="KW-0238">DNA-binding</keyword>
<dbReference type="InterPro" id="IPR027417">
    <property type="entry name" value="P-loop_NTPase"/>
</dbReference>
<dbReference type="SUPFAM" id="SSF53150">
    <property type="entry name" value="DNA repair protein MutS, domain II"/>
    <property type="match status" value="1"/>
</dbReference>
<evidence type="ECO:0000259" key="7">
    <source>
        <dbReference type="PROSITE" id="PS00486"/>
    </source>
</evidence>
<dbReference type="PROSITE" id="PS00486">
    <property type="entry name" value="DNA_MISMATCH_REPAIR_2"/>
    <property type="match status" value="1"/>
</dbReference>
<dbReference type="InParanoid" id="A0A3N4LFP5"/>
<evidence type="ECO:0000256" key="5">
    <source>
        <dbReference type="ARBA" id="ARBA00023125"/>
    </source>
</evidence>
<dbReference type="SUPFAM" id="SSF55271">
    <property type="entry name" value="DNA repair protein MutS, domain I"/>
    <property type="match status" value="1"/>
</dbReference>
<dbReference type="GO" id="GO:0006298">
    <property type="term" value="P:mismatch repair"/>
    <property type="evidence" value="ECO:0007669"/>
    <property type="project" value="InterPro"/>
</dbReference>
<dbReference type="Gene3D" id="1.10.1420.10">
    <property type="match status" value="2"/>
</dbReference>
<dbReference type="InterPro" id="IPR016151">
    <property type="entry name" value="DNA_mismatch_repair_MutS_N"/>
</dbReference>
<keyword evidence="9" id="KW-1185">Reference proteome</keyword>
<dbReference type="GO" id="GO:0005634">
    <property type="term" value="C:nucleus"/>
    <property type="evidence" value="ECO:0007669"/>
    <property type="project" value="TreeGrafter"/>
</dbReference>
<dbReference type="Pfam" id="PF05188">
    <property type="entry name" value="MutS_II"/>
    <property type="match status" value="1"/>
</dbReference>
<gene>
    <name evidence="8" type="ORF">L211DRAFT_813503</name>
</gene>
<keyword evidence="4" id="KW-0067">ATP-binding</keyword>
<dbReference type="AlphaFoldDB" id="A0A3N4LFP5"/>
<reference evidence="8 9" key="1">
    <citation type="journal article" date="2018" name="Nat. Ecol. Evol.">
        <title>Pezizomycetes genomes reveal the molecular basis of ectomycorrhizal truffle lifestyle.</title>
        <authorList>
            <person name="Murat C."/>
            <person name="Payen T."/>
            <person name="Noel B."/>
            <person name="Kuo A."/>
            <person name="Morin E."/>
            <person name="Chen J."/>
            <person name="Kohler A."/>
            <person name="Krizsan K."/>
            <person name="Balestrini R."/>
            <person name="Da Silva C."/>
            <person name="Montanini B."/>
            <person name="Hainaut M."/>
            <person name="Levati E."/>
            <person name="Barry K.W."/>
            <person name="Belfiori B."/>
            <person name="Cichocki N."/>
            <person name="Clum A."/>
            <person name="Dockter R.B."/>
            <person name="Fauchery L."/>
            <person name="Guy J."/>
            <person name="Iotti M."/>
            <person name="Le Tacon F."/>
            <person name="Lindquist E.A."/>
            <person name="Lipzen A."/>
            <person name="Malagnac F."/>
            <person name="Mello A."/>
            <person name="Molinier V."/>
            <person name="Miyauchi S."/>
            <person name="Poulain J."/>
            <person name="Riccioni C."/>
            <person name="Rubini A."/>
            <person name="Sitrit Y."/>
            <person name="Splivallo R."/>
            <person name="Traeger S."/>
            <person name="Wang M."/>
            <person name="Zifcakova L."/>
            <person name="Wipf D."/>
            <person name="Zambonelli A."/>
            <person name="Paolocci F."/>
            <person name="Nowrousian M."/>
            <person name="Ottonello S."/>
            <person name="Baldrian P."/>
            <person name="Spatafora J.W."/>
            <person name="Henrissat B."/>
            <person name="Nagy L.G."/>
            <person name="Aury J.M."/>
            <person name="Wincker P."/>
            <person name="Grigoriev I.V."/>
            <person name="Bonfante P."/>
            <person name="Martin F.M."/>
        </authorList>
    </citation>
    <scope>NUCLEOTIDE SEQUENCE [LARGE SCALE GENOMIC DNA]</scope>
    <source>
        <strain evidence="8 9">ATCC MYA-4762</strain>
    </source>
</reference>
<dbReference type="Gene3D" id="3.40.1170.10">
    <property type="entry name" value="DNA repair protein MutS, domain I"/>
    <property type="match status" value="1"/>
</dbReference>
<dbReference type="Gene3D" id="3.40.50.300">
    <property type="entry name" value="P-loop containing nucleotide triphosphate hydrolases"/>
    <property type="match status" value="1"/>
</dbReference>
<dbReference type="SUPFAM" id="SSF48334">
    <property type="entry name" value="DNA repair protein MutS, domain III"/>
    <property type="match status" value="1"/>
</dbReference>
<dbReference type="InterPro" id="IPR007696">
    <property type="entry name" value="DNA_mismatch_repair_MutS_core"/>
</dbReference>
<dbReference type="GO" id="GO:0005739">
    <property type="term" value="C:mitochondrion"/>
    <property type="evidence" value="ECO:0007669"/>
    <property type="project" value="TreeGrafter"/>
</dbReference>
<sequence>MDKFPICVVLTRVGGFYELYFEHAEEVGPLLSLKVSQRKAGPGTVAMAGFPFYQLDRMLRVLVQEHHKYVAISEEYPNEMKGKLGGLMFDRRISRIITPGTLIDEKFLDAYDNNYLLALSARELLSEASVDDLDEILSQPIGLAWLDLSTGDFFTQESTMADLGGDIARIGPREVVVSDKYQGRNNSYVVRRLEEDKIFVTYSPEPPLLKKPVDACDTWEEMLERPALRQLRPDFSELEIQAGTHLLQYVKAQLPGLSVKLQPPIKRLPKDIMGIDSNSMRSLEIKQTIRDRVSKGSLMHTIKRTVTKSGTRLLSSWLSSPITCLTTIEDRLNIVEFFYHNGALRDDIIALLKRTHDSQRLAQRFSFGRGSADDLLSLARTIELTRSIQTRLSSEAADGSSLERLLSRLDIPINLAQIIISSIDEEGLMLQQKIEESETAKLAEMEEAAVHIGDKLDEPTVNYRQTAWERKETDTSGYYEGKSGIFRAEPWLMSRSASPTLKKLHTKLDRLFKKKQELTEQLREKLGVASLTLKWASGQGHFCHIKGKDIKAASLKSPGLVPIGSSRTTKTFQHPDWTELGLKIELARHHVRTEEQAVFRKLRDEVINSLVVLRHNGAVLDELDITTSFATLAHEKNLTRPILNKKSRHEIIGGRHPMVEDGLWEQGRTFIPNDCIVGTSERLWLITGPNMAGKSTFLRQNALISILAQVGCFVPADHAEIGLVDQVFSRVGSADNLFRDQSTFMIEMLETANILRKATSKSFVIIDELGRGTAPTEGSAIAFACLAHLYEVNKSRTLFATHFHDVADWTHRYRKVGYYCTDVQEHEDGGFTYVHKLRKGVNSNSHALIVAKLAGIPQKTIKIAKEHIQRRQG</sequence>
<dbReference type="OrthoDB" id="2534523at2759"/>
<dbReference type="GO" id="GO:0140664">
    <property type="term" value="F:ATP-dependent DNA damage sensor activity"/>
    <property type="evidence" value="ECO:0007669"/>
    <property type="project" value="InterPro"/>
</dbReference>
<keyword evidence="6" id="KW-0234">DNA repair</keyword>
<evidence type="ECO:0000256" key="4">
    <source>
        <dbReference type="ARBA" id="ARBA00022840"/>
    </source>
</evidence>
<evidence type="ECO:0000313" key="8">
    <source>
        <dbReference type="EMBL" id="RPB20262.1"/>
    </source>
</evidence>
<evidence type="ECO:0000256" key="2">
    <source>
        <dbReference type="ARBA" id="ARBA00022741"/>
    </source>
</evidence>